<dbReference type="EMBL" id="CZBI01000001">
    <property type="protein sequence ID" value="CUP60020.1"/>
    <property type="molecule type" value="Genomic_DNA"/>
</dbReference>
<evidence type="ECO:0000313" key="1">
    <source>
        <dbReference type="EMBL" id="CUP60020.1"/>
    </source>
</evidence>
<reference evidence="1 2" key="1">
    <citation type="submission" date="2015-09" db="EMBL/GenBank/DDBJ databases">
        <authorList>
            <consortium name="Pathogen Informatics"/>
        </authorList>
    </citation>
    <scope>NUCLEOTIDE SEQUENCE [LARGE SCALE GENOMIC DNA]</scope>
    <source>
        <strain evidence="1 2">2789STDY5834945</strain>
    </source>
</reference>
<protein>
    <submittedName>
        <fullName evidence="1">Uncharacterized protein</fullName>
    </submittedName>
</protein>
<evidence type="ECO:0000313" key="2">
    <source>
        <dbReference type="Proteomes" id="UP000095541"/>
    </source>
</evidence>
<dbReference type="Proteomes" id="UP000095541">
    <property type="component" value="Unassembled WGS sequence"/>
</dbReference>
<sequence>MVTNEVKLTKLGGKMSKKLGKRLIFIHCNKKKGGNCDSLLYV</sequence>
<gene>
    <name evidence="1" type="ORF">ERS852557_01154</name>
</gene>
<accession>A0A174PMH7</accession>
<organism evidence="1 2">
    <name type="scientific">Bacteroides thetaiotaomicron</name>
    <dbReference type="NCBI Taxonomy" id="818"/>
    <lineage>
        <taxon>Bacteria</taxon>
        <taxon>Pseudomonadati</taxon>
        <taxon>Bacteroidota</taxon>
        <taxon>Bacteroidia</taxon>
        <taxon>Bacteroidales</taxon>
        <taxon>Bacteroidaceae</taxon>
        <taxon>Bacteroides</taxon>
    </lineage>
</organism>
<dbReference type="AlphaFoldDB" id="A0A174PMH7"/>
<name>A0A174PMH7_BACT4</name>
<proteinExistence type="predicted"/>